<sequence>MWLDRLTGEQCRQLPPVIEPGRYQLAASGPVFNGHTPAFSGVLVSDGGERCQLGSEMRSFVMPKHAQATQSDQLCKAIVTIDADLQRSKLISPLMPAAIIGSQSHLLPLEERLLDVVQQGHLHQISQRPRLDLHYEDEVTDVARARRMAKGTLVHLASHSECWQRQTLSGVIPKKVLARFSEDDHGIYENRVYARLLDKIEHHLWGRLLALKSLQETLTQALEFYQSEEIDYRLSHEVCRLWGMTFDQGKTSKASERLGETLETLQRLHRTISGLRQSGLYLLVSQQAQVMGSLHLTNILSHDPHYRHLSTLWDLLDKATLISQNTPEERFRQNQYLAHAYSRYAGLVLRHALHPYLHGQDEGSWAGGIIRLQQSGLEWQLVNIASGEYSAAEILLTVVPWLSNTPRAEELQGLPEDRFIAWPAIGQELPNSAYQEHWISLSPSDMYCVERFGQLVDRALYRKVLRSYGRPLTKIPLKVLTLADGIRGVYVDHQSHALEVREAVSEKPVESLKKALVAANATQQGIALEILNQGVLALETCPVCRARANLVYQNPAGFRANCEEGCGTERYLRQQNGRFVFDQIVSGGMDFRTLGRRAFSMQI</sequence>
<gene>
    <name evidence="1" type="ORF">DAA48_04645</name>
</gene>
<organism evidence="1 2">
    <name type="scientific">Aeromonas veronii</name>
    <dbReference type="NCBI Taxonomy" id="654"/>
    <lineage>
        <taxon>Bacteria</taxon>
        <taxon>Pseudomonadati</taxon>
        <taxon>Pseudomonadota</taxon>
        <taxon>Gammaproteobacteria</taxon>
        <taxon>Aeromonadales</taxon>
        <taxon>Aeromonadaceae</taxon>
        <taxon>Aeromonas</taxon>
    </lineage>
</organism>
<accession>A0A2T4N750</accession>
<dbReference type="AlphaFoldDB" id="A0A2T4N750"/>
<evidence type="ECO:0000313" key="1">
    <source>
        <dbReference type="EMBL" id="PTH82643.1"/>
    </source>
</evidence>
<evidence type="ECO:0000313" key="2">
    <source>
        <dbReference type="Proteomes" id="UP000241986"/>
    </source>
</evidence>
<dbReference type="EMBL" id="PZKL01000012">
    <property type="protein sequence ID" value="PTH82643.1"/>
    <property type="molecule type" value="Genomic_DNA"/>
</dbReference>
<dbReference type="Proteomes" id="UP000241986">
    <property type="component" value="Unassembled WGS sequence"/>
</dbReference>
<proteinExistence type="predicted"/>
<evidence type="ECO:0008006" key="3">
    <source>
        <dbReference type="Google" id="ProtNLM"/>
    </source>
</evidence>
<protein>
    <recommendedName>
        <fullName evidence="3">DUF2357 domain-containing protein</fullName>
    </recommendedName>
</protein>
<name>A0A2T4N750_AERVE</name>
<comment type="caution">
    <text evidence="1">The sequence shown here is derived from an EMBL/GenBank/DDBJ whole genome shotgun (WGS) entry which is preliminary data.</text>
</comment>
<reference evidence="1 2" key="1">
    <citation type="submission" date="2018-03" db="EMBL/GenBank/DDBJ databases">
        <title>Aeromonas veronii whole genome sequencing and analysis.</title>
        <authorList>
            <person name="Xie H."/>
            <person name="Liu T."/>
            <person name="Wang K."/>
        </authorList>
    </citation>
    <scope>NUCLEOTIDE SEQUENCE [LARGE SCALE GENOMIC DNA]</scope>
    <source>
        <strain evidence="1 2">XH.VA.1</strain>
    </source>
</reference>